<dbReference type="InterPro" id="IPR001611">
    <property type="entry name" value="Leu-rich_rpt"/>
</dbReference>
<evidence type="ECO:0000256" key="10">
    <source>
        <dbReference type="ARBA" id="ARBA00022741"/>
    </source>
</evidence>
<dbReference type="AlphaFoldDB" id="A0A438K740"/>
<evidence type="ECO:0000259" key="19">
    <source>
        <dbReference type="PROSITE" id="PS50011"/>
    </source>
</evidence>
<keyword evidence="6" id="KW-0808">Transferase</keyword>
<dbReference type="SMART" id="SM00220">
    <property type="entry name" value="S_TKc"/>
    <property type="match status" value="1"/>
</dbReference>
<dbReference type="GO" id="GO:0004674">
    <property type="term" value="F:protein serine/threonine kinase activity"/>
    <property type="evidence" value="ECO:0007669"/>
    <property type="project" value="UniProtKB-KW"/>
</dbReference>
<dbReference type="InterPro" id="IPR000719">
    <property type="entry name" value="Prot_kinase_dom"/>
</dbReference>
<dbReference type="GO" id="GO:0016020">
    <property type="term" value="C:membrane"/>
    <property type="evidence" value="ECO:0007669"/>
    <property type="project" value="UniProtKB-SubCell"/>
</dbReference>
<comment type="caution">
    <text evidence="20">The sequence shown here is derived from an EMBL/GenBank/DDBJ whole genome shotgun (WGS) entry which is preliminary data.</text>
</comment>
<gene>
    <name evidence="20" type="primary">VvCHDp000104_1</name>
    <name evidence="20" type="ORF">CK203_003070</name>
</gene>
<organism evidence="20 21">
    <name type="scientific">Vitis vinifera</name>
    <name type="common">Grape</name>
    <dbReference type="NCBI Taxonomy" id="29760"/>
    <lineage>
        <taxon>Eukaryota</taxon>
        <taxon>Viridiplantae</taxon>
        <taxon>Streptophyta</taxon>
        <taxon>Embryophyta</taxon>
        <taxon>Tracheophyta</taxon>
        <taxon>Spermatophyta</taxon>
        <taxon>Magnoliopsida</taxon>
        <taxon>eudicotyledons</taxon>
        <taxon>Gunneridae</taxon>
        <taxon>Pentapetalae</taxon>
        <taxon>rosids</taxon>
        <taxon>Vitales</taxon>
        <taxon>Vitaceae</taxon>
        <taxon>Viteae</taxon>
        <taxon>Vitis</taxon>
    </lineage>
</organism>
<evidence type="ECO:0000256" key="14">
    <source>
        <dbReference type="ARBA" id="ARBA00023136"/>
    </source>
</evidence>
<dbReference type="InterPro" id="IPR001245">
    <property type="entry name" value="Ser-Thr/Tyr_kinase_cat_dom"/>
</dbReference>
<dbReference type="EMBL" id="QGNW01000014">
    <property type="protein sequence ID" value="RVX17027.1"/>
    <property type="molecule type" value="Genomic_DNA"/>
</dbReference>
<evidence type="ECO:0000256" key="11">
    <source>
        <dbReference type="ARBA" id="ARBA00022777"/>
    </source>
</evidence>
<keyword evidence="15 20" id="KW-0675">Receptor</keyword>
<dbReference type="Pfam" id="PF07714">
    <property type="entry name" value="PK_Tyr_Ser-Thr"/>
    <property type="match status" value="1"/>
</dbReference>
<keyword evidence="10 18" id="KW-0547">Nucleotide-binding</keyword>
<keyword evidence="5" id="KW-0433">Leucine-rich repeat</keyword>
<evidence type="ECO:0000256" key="4">
    <source>
        <dbReference type="ARBA" id="ARBA00022553"/>
    </source>
</evidence>
<evidence type="ECO:0000256" key="16">
    <source>
        <dbReference type="ARBA" id="ARBA00047899"/>
    </source>
</evidence>
<dbReference type="Proteomes" id="UP000288805">
    <property type="component" value="Unassembled WGS sequence"/>
</dbReference>
<evidence type="ECO:0000256" key="17">
    <source>
        <dbReference type="ARBA" id="ARBA00048679"/>
    </source>
</evidence>
<keyword evidence="8" id="KW-0732">Signal</keyword>
<dbReference type="PROSITE" id="PS50011">
    <property type="entry name" value="PROTEIN_KINASE_DOM"/>
    <property type="match status" value="1"/>
</dbReference>
<feature type="binding site" evidence="18">
    <location>
        <position position="449"/>
    </location>
    <ligand>
        <name>ATP</name>
        <dbReference type="ChEBI" id="CHEBI:30616"/>
    </ligand>
</feature>
<comment type="catalytic activity">
    <reaction evidence="16">
        <text>L-threonyl-[protein] + ATP = O-phospho-L-threonyl-[protein] + ADP + H(+)</text>
        <dbReference type="Rhea" id="RHEA:46608"/>
        <dbReference type="Rhea" id="RHEA-COMP:11060"/>
        <dbReference type="Rhea" id="RHEA-COMP:11605"/>
        <dbReference type="ChEBI" id="CHEBI:15378"/>
        <dbReference type="ChEBI" id="CHEBI:30013"/>
        <dbReference type="ChEBI" id="CHEBI:30616"/>
        <dbReference type="ChEBI" id="CHEBI:61977"/>
        <dbReference type="ChEBI" id="CHEBI:456216"/>
        <dbReference type="EC" id="2.7.11.1"/>
    </reaction>
</comment>
<dbReference type="SUPFAM" id="SSF52058">
    <property type="entry name" value="L domain-like"/>
    <property type="match status" value="1"/>
</dbReference>
<dbReference type="InterPro" id="IPR024788">
    <property type="entry name" value="Malectin-like_Carb-bd_dom"/>
</dbReference>
<dbReference type="SUPFAM" id="SSF56112">
    <property type="entry name" value="Protein kinase-like (PK-like)"/>
    <property type="match status" value="1"/>
</dbReference>
<dbReference type="CDD" id="cd14066">
    <property type="entry name" value="STKc_IRAK"/>
    <property type="match status" value="1"/>
</dbReference>
<evidence type="ECO:0000256" key="8">
    <source>
        <dbReference type="ARBA" id="ARBA00022729"/>
    </source>
</evidence>
<dbReference type="Gene3D" id="3.80.10.10">
    <property type="entry name" value="Ribonuclease Inhibitor"/>
    <property type="match status" value="1"/>
</dbReference>
<dbReference type="PANTHER" id="PTHR45631:SF202">
    <property type="entry name" value="SENESCENCE-INDUCED RECEPTOR-LIKE SERINE_THREONINE-PROTEIN KINASE"/>
    <property type="match status" value="1"/>
</dbReference>
<evidence type="ECO:0000256" key="3">
    <source>
        <dbReference type="ARBA" id="ARBA00022527"/>
    </source>
</evidence>
<keyword evidence="14" id="KW-0472">Membrane</keyword>
<name>A0A438K740_VITVI</name>
<accession>A0A438K740</accession>
<sequence>MHGANDSLLSGFISIDCGISEDSSYTDQVTGIYYTSDATFIDTGISNSISPEFKTNSLPQQLWNVRSFPEGINNCYTLRPARGRGNKYLIRAQFMYGNYDAKNQLPEFDLILGVNMLESVQLDNASSVISKEIIHVLSSDYIYVCLVNTDSGIPFISALELRLLDNSMYETQSGSLVRYARWDFGSPYELIRFKDDNCDRFWFPYNSGEWKMLNTSRTIDTDDDNKLQLTSIVMSTAVKPLNTMEPLKFSWESTDPTSKFYIYLYFAEVEELQLNESREFNIFLNGNLWHGPLTPESFEATAMNLSSSRLTGNITPYISNLTLLQSLDLSQNGLNGPIPDFLSQLPLLRSLNLTGNKLTGSVPVELIKRYKNGLLWLRLMQKEEQVCCSSSVSVAAAFILLTTLATFWWLRRGRQEGPDYYQQLGKVVGKGGFGTVYYGHLDGIQVAVKMLSQSSIQGYKQFQAEAKHLMRVHHKNVTSLIGYCNAGYHMGLIYEYMVNGDLKRHLSDRNARVLSWEERLRIATDAAQGLDYLHDGCKPSIIHRDIKSTNILLNERFQAKLADFGLSRAFPIEGSSHVSTAVVGTPGYLDPEYYVSNRLTEKSDVFSFGVVLLEIITSQPAISKDREKTHIIEWVSCMLANGDIKNTVDPRLQGEFDINSAWKAVEVAMCCVSPTSTERPAMHYVVMELKQCLEMEASQKEGP</sequence>
<dbReference type="FunFam" id="1.10.510.10:FF:000146">
    <property type="entry name" value="LRR receptor-like serine/threonine-protein kinase IOS1"/>
    <property type="match status" value="1"/>
</dbReference>
<keyword evidence="11 20" id="KW-0418">Kinase</keyword>
<dbReference type="Gene3D" id="3.30.200.20">
    <property type="entry name" value="Phosphorylase Kinase, domain 1"/>
    <property type="match status" value="1"/>
</dbReference>
<keyword evidence="13" id="KW-1133">Transmembrane helix</keyword>
<keyword evidence="9" id="KW-0677">Repeat</keyword>
<dbReference type="Pfam" id="PF00560">
    <property type="entry name" value="LRR_1"/>
    <property type="match status" value="2"/>
</dbReference>
<dbReference type="Pfam" id="PF12819">
    <property type="entry name" value="Malectin_like"/>
    <property type="match status" value="1"/>
</dbReference>
<keyword evidence="12 18" id="KW-0067">ATP-binding</keyword>
<reference evidence="20 21" key="1">
    <citation type="journal article" date="2018" name="PLoS Genet.">
        <title>Population sequencing reveals clonal diversity and ancestral inbreeding in the grapevine cultivar Chardonnay.</title>
        <authorList>
            <person name="Roach M.J."/>
            <person name="Johnson D.L."/>
            <person name="Bohlmann J."/>
            <person name="van Vuuren H.J."/>
            <person name="Jones S.J."/>
            <person name="Pretorius I.S."/>
            <person name="Schmidt S.A."/>
            <person name="Borneman A.R."/>
        </authorList>
    </citation>
    <scope>NUCLEOTIDE SEQUENCE [LARGE SCALE GENOMIC DNA]</scope>
    <source>
        <strain evidence="21">cv. Chardonnay</strain>
        <tissue evidence="20">Leaf</tissue>
    </source>
</reference>
<keyword evidence="3" id="KW-0723">Serine/threonine-protein kinase</keyword>
<feature type="domain" description="Protein kinase" evidence="19">
    <location>
        <begin position="422"/>
        <end position="693"/>
    </location>
</feature>
<keyword evidence="4" id="KW-0597">Phosphoprotein</keyword>
<protein>
    <recommendedName>
        <fullName evidence="2">non-specific serine/threonine protein kinase</fullName>
        <ecNumber evidence="2">2.7.11.1</ecNumber>
    </recommendedName>
</protein>
<evidence type="ECO:0000256" key="5">
    <source>
        <dbReference type="ARBA" id="ARBA00022614"/>
    </source>
</evidence>
<dbReference type="Gene3D" id="1.10.510.10">
    <property type="entry name" value="Transferase(Phosphotransferase) domain 1"/>
    <property type="match status" value="1"/>
</dbReference>
<dbReference type="PROSITE" id="PS00108">
    <property type="entry name" value="PROTEIN_KINASE_ST"/>
    <property type="match status" value="1"/>
</dbReference>
<dbReference type="InterPro" id="IPR011009">
    <property type="entry name" value="Kinase-like_dom_sf"/>
</dbReference>
<dbReference type="InterPro" id="IPR032675">
    <property type="entry name" value="LRR_dom_sf"/>
</dbReference>
<evidence type="ECO:0000256" key="7">
    <source>
        <dbReference type="ARBA" id="ARBA00022692"/>
    </source>
</evidence>
<evidence type="ECO:0000256" key="18">
    <source>
        <dbReference type="PROSITE-ProRule" id="PRU10141"/>
    </source>
</evidence>
<dbReference type="GO" id="GO:0005524">
    <property type="term" value="F:ATP binding"/>
    <property type="evidence" value="ECO:0007669"/>
    <property type="project" value="UniProtKB-UniRule"/>
</dbReference>
<comment type="subcellular location">
    <subcellularLocation>
        <location evidence="1">Membrane</location>
        <topology evidence="1">Single-pass membrane protein</topology>
    </subcellularLocation>
</comment>
<dbReference type="PROSITE" id="PS00107">
    <property type="entry name" value="PROTEIN_KINASE_ATP"/>
    <property type="match status" value="1"/>
</dbReference>
<comment type="catalytic activity">
    <reaction evidence="17">
        <text>L-seryl-[protein] + ATP = O-phospho-L-seryl-[protein] + ADP + H(+)</text>
        <dbReference type="Rhea" id="RHEA:17989"/>
        <dbReference type="Rhea" id="RHEA-COMP:9863"/>
        <dbReference type="Rhea" id="RHEA-COMP:11604"/>
        <dbReference type="ChEBI" id="CHEBI:15378"/>
        <dbReference type="ChEBI" id="CHEBI:29999"/>
        <dbReference type="ChEBI" id="CHEBI:30616"/>
        <dbReference type="ChEBI" id="CHEBI:83421"/>
        <dbReference type="ChEBI" id="CHEBI:456216"/>
        <dbReference type="EC" id="2.7.11.1"/>
    </reaction>
</comment>
<dbReference type="InterPro" id="IPR008271">
    <property type="entry name" value="Ser/Thr_kinase_AS"/>
</dbReference>
<dbReference type="OrthoDB" id="2017114at2759"/>
<evidence type="ECO:0000256" key="2">
    <source>
        <dbReference type="ARBA" id="ARBA00012513"/>
    </source>
</evidence>
<evidence type="ECO:0000256" key="9">
    <source>
        <dbReference type="ARBA" id="ARBA00022737"/>
    </source>
</evidence>
<evidence type="ECO:0000256" key="13">
    <source>
        <dbReference type="ARBA" id="ARBA00022989"/>
    </source>
</evidence>
<dbReference type="EC" id="2.7.11.1" evidence="2"/>
<dbReference type="InterPro" id="IPR017441">
    <property type="entry name" value="Protein_kinase_ATP_BS"/>
</dbReference>
<proteinExistence type="predicted"/>
<evidence type="ECO:0000256" key="12">
    <source>
        <dbReference type="ARBA" id="ARBA00022840"/>
    </source>
</evidence>
<dbReference type="PANTHER" id="PTHR45631">
    <property type="entry name" value="OS07G0107800 PROTEIN-RELATED"/>
    <property type="match status" value="1"/>
</dbReference>
<evidence type="ECO:0000313" key="20">
    <source>
        <dbReference type="EMBL" id="RVX17027.1"/>
    </source>
</evidence>
<keyword evidence="7" id="KW-0812">Transmembrane</keyword>
<evidence type="ECO:0000256" key="15">
    <source>
        <dbReference type="ARBA" id="ARBA00023170"/>
    </source>
</evidence>
<evidence type="ECO:0000256" key="6">
    <source>
        <dbReference type="ARBA" id="ARBA00022679"/>
    </source>
</evidence>
<evidence type="ECO:0000313" key="21">
    <source>
        <dbReference type="Proteomes" id="UP000288805"/>
    </source>
</evidence>
<evidence type="ECO:0000256" key="1">
    <source>
        <dbReference type="ARBA" id="ARBA00004167"/>
    </source>
</evidence>